<dbReference type="Pfam" id="PF00753">
    <property type="entry name" value="Lactamase_B"/>
    <property type="match status" value="1"/>
</dbReference>
<dbReference type="EMBL" id="JBANRG010000024">
    <property type="protein sequence ID" value="KAK7454663.1"/>
    <property type="molecule type" value="Genomic_DNA"/>
</dbReference>
<evidence type="ECO:0000313" key="2">
    <source>
        <dbReference type="EMBL" id="KAK7454663.1"/>
    </source>
</evidence>
<sequence length="304" mass="34041">MFKTSAFTATRLTLSTFLVKETNDIFSEHPHIYVKLVPSSNTILVIDTGCGGKSNDKDVQITNLREFIETFPVDDNGGKPLNPKGTMKYVVATTHCHYDHILAVEQFEGSMILASSHSPSFLSESNIPENSLCNSLGIKAPSYSPTLVPHNFIIHSPDHNKTSLDVQILHTPGHTPDEIALYDRSERMLYVGDTLYEEEPIIFPKEGSIIIWLASVDALISFVQSNQVAGEMVFLNAGHCTTRRDALETLRSTREFILDVVEGKETVKRRTTKRGEETVEYRQAGDRFSLICPERLVIEARQTL</sequence>
<dbReference type="PANTHER" id="PTHR42951">
    <property type="entry name" value="METALLO-BETA-LACTAMASE DOMAIN-CONTAINING"/>
    <property type="match status" value="1"/>
</dbReference>
<protein>
    <recommendedName>
        <fullName evidence="1">Metallo-beta-lactamase domain-containing protein</fullName>
    </recommendedName>
</protein>
<keyword evidence="3" id="KW-1185">Reference proteome</keyword>
<proteinExistence type="predicted"/>
<dbReference type="PANTHER" id="PTHR42951:SF4">
    <property type="entry name" value="ACYL-COENZYME A THIOESTERASE MBLAC2"/>
    <property type="match status" value="1"/>
</dbReference>
<reference evidence="2 3" key="1">
    <citation type="submission" date="2024-01" db="EMBL/GenBank/DDBJ databases">
        <title>A draft genome for the cacao thread blight pathogen Marasmiellus scandens.</title>
        <authorList>
            <person name="Baruah I.K."/>
            <person name="Leung J."/>
            <person name="Bukari Y."/>
            <person name="Amoako-Attah I."/>
            <person name="Meinhardt L.W."/>
            <person name="Bailey B.A."/>
            <person name="Cohen S.P."/>
        </authorList>
    </citation>
    <scope>NUCLEOTIDE SEQUENCE [LARGE SCALE GENOMIC DNA]</scope>
    <source>
        <strain evidence="2 3">GH-19</strain>
    </source>
</reference>
<dbReference type="Gene3D" id="3.60.15.10">
    <property type="entry name" value="Ribonuclease Z/Hydroxyacylglutathione hydrolase-like"/>
    <property type="match status" value="1"/>
</dbReference>
<dbReference type="SMART" id="SM00849">
    <property type="entry name" value="Lactamase_B"/>
    <property type="match status" value="1"/>
</dbReference>
<evidence type="ECO:0000259" key="1">
    <source>
        <dbReference type="SMART" id="SM00849"/>
    </source>
</evidence>
<organism evidence="2 3">
    <name type="scientific">Marasmiellus scandens</name>
    <dbReference type="NCBI Taxonomy" id="2682957"/>
    <lineage>
        <taxon>Eukaryota</taxon>
        <taxon>Fungi</taxon>
        <taxon>Dikarya</taxon>
        <taxon>Basidiomycota</taxon>
        <taxon>Agaricomycotina</taxon>
        <taxon>Agaricomycetes</taxon>
        <taxon>Agaricomycetidae</taxon>
        <taxon>Agaricales</taxon>
        <taxon>Marasmiineae</taxon>
        <taxon>Omphalotaceae</taxon>
        <taxon>Marasmiellus</taxon>
    </lineage>
</organism>
<name>A0ABR1JCT8_9AGAR</name>
<gene>
    <name evidence="2" type="ORF">VKT23_011416</name>
</gene>
<evidence type="ECO:0000313" key="3">
    <source>
        <dbReference type="Proteomes" id="UP001498398"/>
    </source>
</evidence>
<accession>A0ABR1JCT8</accession>
<feature type="domain" description="Metallo-beta-lactamase" evidence="1">
    <location>
        <begin position="31"/>
        <end position="231"/>
    </location>
</feature>
<dbReference type="Proteomes" id="UP001498398">
    <property type="component" value="Unassembled WGS sequence"/>
</dbReference>
<dbReference type="InterPro" id="IPR036866">
    <property type="entry name" value="RibonucZ/Hydroxyglut_hydro"/>
</dbReference>
<dbReference type="SUPFAM" id="SSF56281">
    <property type="entry name" value="Metallo-hydrolase/oxidoreductase"/>
    <property type="match status" value="1"/>
</dbReference>
<dbReference type="CDD" id="cd06262">
    <property type="entry name" value="metallo-hydrolase-like_MBL-fold"/>
    <property type="match status" value="1"/>
</dbReference>
<dbReference type="InterPro" id="IPR050855">
    <property type="entry name" value="NDM-1-like"/>
</dbReference>
<comment type="caution">
    <text evidence="2">The sequence shown here is derived from an EMBL/GenBank/DDBJ whole genome shotgun (WGS) entry which is preliminary data.</text>
</comment>
<dbReference type="InterPro" id="IPR001279">
    <property type="entry name" value="Metallo-B-lactamas"/>
</dbReference>